<evidence type="ECO:0000256" key="1">
    <source>
        <dbReference type="SAM" id="Phobius"/>
    </source>
</evidence>
<dbReference type="Gramene" id="TuG1812S0002550500.01.T01">
    <property type="protein sequence ID" value="TuG1812S0002550500.01.T01.s_cds46882"/>
    <property type="gene ID" value="TuG1812S0002550500.01"/>
</dbReference>
<keyword evidence="1" id="KW-1133">Transmembrane helix</keyword>
<dbReference type="Proteomes" id="UP000015106">
    <property type="component" value="Unassembled WGS sequence"/>
</dbReference>
<feature type="transmembrane region" description="Helical" evidence="1">
    <location>
        <begin position="32"/>
        <end position="54"/>
    </location>
</feature>
<reference evidence="2" key="2">
    <citation type="submission" date="2022-06" db="UniProtKB">
        <authorList>
            <consortium name="EnsemblPlants"/>
        </authorList>
    </citation>
    <scope>IDENTIFICATION</scope>
</reference>
<keyword evidence="1" id="KW-0812">Transmembrane</keyword>
<accession>A0A8R7VEU5</accession>
<name>A0A8R7VEU5_TRIUA</name>
<keyword evidence="1" id="KW-0472">Membrane</keyword>
<proteinExistence type="predicted"/>
<reference evidence="3" key="1">
    <citation type="journal article" date="2013" name="Nature">
        <title>Draft genome of the wheat A-genome progenitor Triticum urartu.</title>
        <authorList>
            <person name="Ling H.Q."/>
            <person name="Zhao S."/>
            <person name="Liu D."/>
            <person name="Wang J."/>
            <person name="Sun H."/>
            <person name="Zhang C."/>
            <person name="Fan H."/>
            <person name="Li D."/>
            <person name="Dong L."/>
            <person name="Tao Y."/>
            <person name="Gao C."/>
            <person name="Wu H."/>
            <person name="Li Y."/>
            <person name="Cui Y."/>
            <person name="Guo X."/>
            <person name="Zheng S."/>
            <person name="Wang B."/>
            <person name="Yu K."/>
            <person name="Liang Q."/>
            <person name="Yang W."/>
            <person name="Lou X."/>
            <person name="Chen J."/>
            <person name="Feng M."/>
            <person name="Jian J."/>
            <person name="Zhang X."/>
            <person name="Luo G."/>
            <person name="Jiang Y."/>
            <person name="Liu J."/>
            <person name="Wang Z."/>
            <person name="Sha Y."/>
            <person name="Zhang B."/>
            <person name="Wu H."/>
            <person name="Tang D."/>
            <person name="Shen Q."/>
            <person name="Xue P."/>
            <person name="Zou S."/>
            <person name="Wang X."/>
            <person name="Liu X."/>
            <person name="Wang F."/>
            <person name="Yang Y."/>
            <person name="An X."/>
            <person name="Dong Z."/>
            <person name="Zhang K."/>
            <person name="Zhang X."/>
            <person name="Luo M.C."/>
            <person name="Dvorak J."/>
            <person name="Tong Y."/>
            <person name="Wang J."/>
            <person name="Yang H."/>
            <person name="Li Z."/>
            <person name="Wang D."/>
            <person name="Zhang A."/>
            <person name="Wang J."/>
        </authorList>
    </citation>
    <scope>NUCLEOTIDE SEQUENCE</scope>
    <source>
        <strain evidence="3">cv. G1812</strain>
    </source>
</reference>
<keyword evidence="3" id="KW-1185">Reference proteome</keyword>
<protein>
    <submittedName>
        <fullName evidence="2">Uncharacterized protein</fullName>
    </submittedName>
</protein>
<dbReference type="EnsemblPlants" id="TuG1812S0002550500.01.T01">
    <property type="protein sequence ID" value="TuG1812S0002550500.01.T01.s_cds46882"/>
    <property type="gene ID" value="TuG1812S0002550500.01"/>
</dbReference>
<evidence type="ECO:0000313" key="2">
    <source>
        <dbReference type="EnsemblPlants" id="TuG1812S0002550500.01.T01.s_cds46882"/>
    </source>
</evidence>
<organism evidence="2 3">
    <name type="scientific">Triticum urartu</name>
    <name type="common">Red wild einkorn</name>
    <name type="synonym">Crithodium urartu</name>
    <dbReference type="NCBI Taxonomy" id="4572"/>
    <lineage>
        <taxon>Eukaryota</taxon>
        <taxon>Viridiplantae</taxon>
        <taxon>Streptophyta</taxon>
        <taxon>Embryophyta</taxon>
        <taxon>Tracheophyta</taxon>
        <taxon>Spermatophyta</taxon>
        <taxon>Magnoliopsida</taxon>
        <taxon>Liliopsida</taxon>
        <taxon>Poales</taxon>
        <taxon>Poaceae</taxon>
        <taxon>BOP clade</taxon>
        <taxon>Pooideae</taxon>
        <taxon>Triticodae</taxon>
        <taxon>Triticeae</taxon>
        <taxon>Triticinae</taxon>
        <taxon>Triticum</taxon>
    </lineage>
</organism>
<evidence type="ECO:0000313" key="3">
    <source>
        <dbReference type="Proteomes" id="UP000015106"/>
    </source>
</evidence>
<sequence length="160" mass="17186">MIEVHDTTSRKLMASNTSLASFKHPQLAYMSIRAFSSNILGHILFLLIISWIRFPSENAETCPQQGRTVDNVILSGSTPSFSILMNSSTALICSPLIAYIDSIAFQEISPLNCIFSNTSLTNVMSSALALPMAGRMLAMVPASGCGHCSPTNSLKITTAL</sequence>
<dbReference type="AlphaFoldDB" id="A0A8R7VEU5"/>